<dbReference type="PANTHER" id="PTHR11439:SF467">
    <property type="entry name" value="INTEGRASE CATALYTIC DOMAIN-CONTAINING PROTEIN"/>
    <property type="match status" value="1"/>
</dbReference>
<accession>A0A6J1CJ47</accession>
<dbReference type="GeneID" id="111012080"/>
<dbReference type="RefSeq" id="XP_022141795.1">
    <property type="nucleotide sequence ID" value="XM_022286103.1"/>
</dbReference>
<dbReference type="Proteomes" id="UP000504603">
    <property type="component" value="Unplaced"/>
</dbReference>
<organism evidence="1 2">
    <name type="scientific">Momordica charantia</name>
    <name type="common">Bitter gourd</name>
    <name type="synonym">Balsam pear</name>
    <dbReference type="NCBI Taxonomy" id="3673"/>
    <lineage>
        <taxon>Eukaryota</taxon>
        <taxon>Viridiplantae</taxon>
        <taxon>Streptophyta</taxon>
        <taxon>Embryophyta</taxon>
        <taxon>Tracheophyta</taxon>
        <taxon>Spermatophyta</taxon>
        <taxon>Magnoliopsida</taxon>
        <taxon>eudicotyledons</taxon>
        <taxon>Gunneridae</taxon>
        <taxon>Pentapetalae</taxon>
        <taxon>rosids</taxon>
        <taxon>fabids</taxon>
        <taxon>Cucurbitales</taxon>
        <taxon>Cucurbitaceae</taxon>
        <taxon>Momordiceae</taxon>
        <taxon>Momordica</taxon>
    </lineage>
</organism>
<dbReference type="AlphaFoldDB" id="A0A6J1CJ47"/>
<sequence>MGCGRYLPSIILVYADDVIVTGNNDRLIASFVSELDTKFALKDLSAISYFLDVDWASNIHDGKSVASVSLVSWLSKKQTTVARSSIGSEYQALAHASTEIVLLKQLLGEIGVRLPSVPTLRCNNISVGAFDSNPVFHARIKYIEIDVHFLRDQVIRGALEV</sequence>
<proteinExistence type="predicted"/>
<dbReference type="CDD" id="cd09272">
    <property type="entry name" value="RNase_HI_RT_Ty1"/>
    <property type="match status" value="1"/>
</dbReference>
<gene>
    <name evidence="2" type="primary">LOC111012080</name>
</gene>
<dbReference type="PANTHER" id="PTHR11439">
    <property type="entry name" value="GAG-POL-RELATED RETROTRANSPOSON"/>
    <property type="match status" value="1"/>
</dbReference>
<protein>
    <submittedName>
        <fullName evidence="2">Uncharacterized protein LOC111012080</fullName>
    </submittedName>
</protein>
<evidence type="ECO:0000313" key="2">
    <source>
        <dbReference type="RefSeq" id="XP_022141795.1"/>
    </source>
</evidence>
<dbReference type="OrthoDB" id="1192411at2759"/>
<name>A0A6J1CJ47_MOMCH</name>
<dbReference type="KEGG" id="mcha:111012080"/>
<reference evidence="2" key="1">
    <citation type="submission" date="2025-08" db="UniProtKB">
        <authorList>
            <consortium name="RefSeq"/>
        </authorList>
    </citation>
    <scope>IDENTIFICATION</scope>
    <source>
        <strain evidence="2">OHB3-1</strain>
    </source>
</reference>
<keyword evidence="1" id="KW-1185">Reference proteome</keyword>
<evidence type="ECO:0000313" key="1">
    <source>
        <dbReference type="Proteomes" id="UP000504603"/>
    </source>
</evidence>